<dbReference type="AlphaFoldDB" id="A0A482WH92"/>
<organism evidence="2 3">
    <name type="scientific">Laodelphax striatellus</name>
    <name type="common">Small brown planthopper</name>
    <name type="synonym">Delphax striatella</name>
    <dbReference type="NCBI Taxonomy" id="195883"/>
    <lineage>
        <taxon>Eukaryota</taxon>
        <taxon>Metazoa</taxon>
        <taxon>Ecdysozoa</taxon>
        <taxon>Arthropoda</taxon>
        <taxon>Hexapoda</taxon>
        <taxon>Insecta</taxon>
        <taxon>Pterygota</taxon>
        <taxon>Neoptera</taxon>
        <taxon>Paraneoptera</taxon>
        <taxon>Hemiptera</taxon>
        <taxon>Auchenorrhyncha</taxon>
        <taxon>Fulgoroidea</taxon>
        <taxon>Delphacidae</taxon>
        <taxon>Criomorphinae</taxon>
        <taxon>Laodelphax</taxon>
    </lineage>
</organism>
<reference evidence="2 3" key="1">
    <citation type="journal article" date="2017" name="Gigascience">
        <title>Genome sequence of the small brown planthopper, Laodelphax striatellus.</title>
        <authorList>
            <person name="Zhu J."/>
            <person name="Jiang F."/>
            <person name="Wang X."/>
            <person name="Yang P."/>
            <person name="Bao Y."/>
            <person name="Zhao W."/>
            <person name="Wang W."/>
            <person name="Lu H."/>
            <person name="Wang Q."/>
            <person name="Cui N."/>
            <person name="Li J."/>
            <person name="Chen X."/>
            <person name="Luo L."/>
            <person name="Yu J."/>
            <person name="Kang L."/>
            <person name="Cui F."/>
        </authorList>
    </citation>
    <scope>NUCLEOTIDE SEQUENCE [LARGE SCALE GENOMIC DNA]</scope>
    <source>
        <strain evidence="2">Lst14</strain>
    </source>
</reference>
<dbReference type="InParanoid" id="A0A482WH92"/>
<evidence type="ECO:0000313" key="2">
    <source>
        <dbReference type="EMBL" id="RZF32909.1"/>
    </source>
</evidence>
<dbReference type="EMBL" id="QKKF02035739">
    <property type="protein sequence ID" value="RZF32909.1"/>
    <property type="molecule type" value="Genomic_DNA"/>
</dbReference>
<dbReference type="OrthoDB" id="6624230at2759"/>
<keyword evidence="3" id="KW-1185">Reference proteome</keyword>
<comment type="caution">
    <text evidence="2">The sequence shown here is derived from an EMBL/GenBank/DDBJ whole genome shotgun (WGS) entry which is preliminary data.</text>
</comment>
<evidence type="ECO:0000313" key="3">
    <source>
        <dbReference type="Proteomes" id="UP000291343"/>
    </source>
</evidence>
<feature type="domain" description="Pre-C2HC" evidence="1">
    <location>
        <begin position="11"/>
        <end position="79"/>
    </location>
</feature>
<gene>
    <name evidence="2" type="ORF">LSTR_LSTR004300</name>
</gene>
<proteinExistence type="predicted"/>
<evidence type="ECO:0000259" key="1">
    <source>
        <dbReference type="SMART" id="SM00596"/>
    </source>
</evidence>
<dbReference type="Proteomes" id="UP000291343">
    <property type="component" value="Unassembled WGS sequence"/>
</dbReference>
<dbReference type="SMR" id="A0A482WH92"/>
<sequence>MIKKLHHSCSPESISDDLKNQGYKVLEVVNKLKWKTKEPLDMFLISFSCEEDVKKIFELKTVLGCKVEVENNKEAKLIAQCKRCQAYGHTQKYCNMEPRCVKCAGKHSTNDCKKPNDATPKCVHCGEAHPASYRGVLWLLNCRKSEMQLKK</sequence>
<dbReference type="InterPro" id="IPR006579">
    <property type="entry name" value="Pre_C2HC_dom"/>
</dbReference>
<name>A0A482WH92_LAOST</name>
<dbReference type="Pfam" id="PF07530">
    <property type="entry name" value="PRE_C2HC"/>
    <property type="match status" value="1"/>
</dbReference>
<protein>
    <recommendedName>
        <fullName evidence="1">Pre-C2HC domain-containing protein</fullName>
    </recommendedName>
</protein>
<dbReference type="SMART" id="SM00596">
    <property type="entry name" value="PRE_C2HC"/>
    <property type="match status" value="1"/>
</dbReference>
<accession>A0A482WH92</accession>